<protein>
    <recommendedName>
        <fullName evidence="2">Serine aminopeptidase S33 domain-containing protein</fullName>
    </recommendedName>
</protein>
<keyword evidence="4" id="KW-1185">Reference proteome</keyword>
<dbReference type="AlphaFoldDB" id="A0AA39LEU9"/>
<dbReference type="PANTHER" id="PTHR12277:SF56">
    <property type="entry name" value="AB HYDROLASE-1 DOMAIN-CONTAINING PROTEIN"/>
    <property type="match status" value="1"/>
</dbReference>
<feature type="region of interest" description="Disordered" evidence="1">
    <location>
        <begin position="400"/>
        <end position="435"/>
    </location>
</feature>
<evidence type="ECO:0000313" key="4">
    <source>
        <dbReference type="Proteomes" id="UP001175271"/>
    </source>
</evidence>
<reference evidence="3" key="1">
    <citation type="submission" date="2023-06" db="EMBL/GenBank/DDBJ databases">
        <title>Genomic analysis of the entomopathogenic nematode Steinernema hermaphroditum.</title>
        <authorList>
            <person name="Schwarz E.M."/>
            <person name="Heppert J.K."/>
            <person name="Baniya A."/>
            <person name="Schwartz H.T."/>
            <person name="Tan C.-H."/>
            <person name="Antoshechkin I."/>
            <person name="Sternberg P.W."/>
            <person name="Goodrich-Blair H."/>
            <person name="Dillman A.R."/>
        </authorList>
    </citation>
    <scope>NUCLEOTIDE SEQUENCE</scope>
    <source>
        <strain evidence="3">PS9179</strain>
        <tissue evidence="3">Whole animal</tissue>
    </source>
</reference>
<accession>A0AA39LEU9</accession>
<dbReference type="Proteomes" id="UP001175271">
    <property type="component" value="Unassembled WGS sequence"/>
</dbReference>
<dbReference type="GO" id="GO:0005886">
    <property type="term" value="C:plasma membrane"/>
    <property type="evidence" value="ECO:0007669"/>
    <property type="project" value="TreeGrafter"/>
</dbReference>
<evidence type="ECO:0000313" key="3">
    <source>
        <dbReference type="EMBL" id="KAK0395116.1"/>
    </source>
</evidence>
<dbReference type="InterPro" id="IPR022742">
    <property type="entry name" value="Hydrolase_4"/>
</dbReference>
<organism evidence="3 4">
    <name type="scientific">Steinernema hermaphroditum</name>
    <dbReference type="NCBI Taxonomy" id="289476"/>
    <lineage>
        <taxon>Eukaryota</taxon>
        <taxon>Metazoa</taxon>
        <taxon>Ecdysozoa</taxon>
        <taxon>Nematoda</taxon>
        <taxon>Chromadorea</taxon>
        <taxon>Rhabditida</taxon>
        <taxon>Tylenchina</taxon>
        <taxon>Panagrolaimomorpha</taxon>
        <taxon>Strongyloidoidea</taxon>
        <taxon>Steinernematidae</taxon>
        <taxon>Steinernema</taxon>
    </lineage>
</organism>
<gene>
    <name evidence="3" type="ORF">QR680_001124</name>
</gene>
<proteinExistence type="predicted"/>
<dbReference type="Gene3D" id="3.30.230.10">
    <property type="match status" value="1"/>
</dbReference>
<dbReference type="EMBL" id="JAUCMV010000005">
    <property type="protein sequence ID" value="KAK0395116.1"/>
    <property type="molecule type" value="Genomic_DNA"/>
</dbReference>
<comment type="caution">
    <text evidence="3">The sequence shown here is derived from an EMBL/GenBank/DDBJ whole genome shotgun (WGS) entry which is preliminary data.</text>
</comment>
<feature type="region of interest" description="Disordered" evidence="1">
    <location>
        <begin position="571"/>
        <end position="603"/>
    </location>
</feature>
<dbReference type="PANTHER" id="PTHR12277">
    <property type="entry name" value="ALPHA/BETA HYDROLASE DOMAIN-CONTAINING PROTEIN"/>
    <property type="match status" value="1"/>
</dbReference>
<dbReference type="GO" id="GO:0010008">
    <property type="term" value="C:endosome membrane"/>
    <property type="evidence" value="ECO:0007669"/>
    <property type="project" value="TreeGrafter"/>
</dbReference>
<name>A0AA39LEU9_9BILA</name>
<evidence type="ECO:0000259" key="2">
    <source>
        <dbReference type="Pfam" id="PF12146"/>
    </source>
</evidence>
<dbReference type="GO" id="GO:0008474">
    <property type="term" value="F:palmitoyl-(protein) hydrolase activity"/>
    <property type="evidence" value="ECO:0007669"/>
    <property type="project" value="TreeGrafter"/>
</dbReference>
<dbReference type="SUPFAM" id="SSF53474">
    <property type="entry name" value="alpha/beta-Hydrolases"/>
    <property type="match status" value="1"/>
</dbReference>
<evidence type="ECO:0000256" key="1">
    <source>
        <dbReference type="SAM" id="MobiDB-lite"/>
    </source>
</evidence>
<dbReference type="InterPro" id="IPR014721">
    <property type="entry name" value="Ribsml_uS5_D2-typ_fold_subgr"/>
</dbReference>
<dbReference type="Gene3D" id="3.40.50.1820">
    <property type="entry name" value="alpha/beta hydrolase"/>
    <property type="match status" value="1"/>
</dbReference>
<dbReference type="InterPro" id="IPR029058">
    <property type="entry name" value="AB_hydrolase_fold"/>
</dbReference>
<dbReference type="Pfam" id="PF12146">
    <property type="entry name" value="Hydrolase_4"/>
    <property type="match status" value="1"/>
</dbReference>
<sequence length="739" mass="82353">MDSCGAVMVVKSGCSRRHSSESELLIPIVEVLPKERSKVREAFCSFVGAFRALLLLMGKIICLPCSPVPAVIIRKLLFQPPPKGKYYFLLPSEEMTDMEPEKRLIRLEHYHTSTQPVSFVFPHLGSISDEAGYTASPEQMRRLKAHIFFSTSGNNLVGVEITCARSMVVGKRSPKIILYSQPNSTDIGICMMADPNLVDISDILNCDIFAFDYSGYGMSDGKPSETNVYNDVESAYVFLQKSFGYAPENIIPLGFSMGTAASIHLAATSSRITGMILIAPFTSVLRVAARSPTLKRTPQIDQFRSVDKVERVKARTLVCHGGKDFLVPINHGQLVYSMLGNPTEPLWVKDATHTTIYNSSMVWNRVRAFLNEEMQLHMLTSSATAMNVDKSLDQHIAEKKKNKAGSGAKKFTRGPQHQPFEGSAKFTSNQKPNRRTHRVDNRFVKVNISKLSCTVKTIACRKRTGSLATPGFNSSLDDTIKALFGAKAEQGDVLKIIHTPPNENISALYNTAEQDKSFYSQLRIEGFFVYVYKRPVEYSKICRIVNQINQQYNKGRYCMLVAFNTVPPEPIDVNGQSTPDVEVTPTGEEARSSVPGSHSYGNQDARLTISDFRPSASKPNPHVYYDEEAGELSVNGRTSNVVTATSQDGCVIFYSKDGEHLDILSREELIATSEEVHRDELLFTRKQTKQKSILFLNSCRTYCEESGIRETKEKEEGVLASGADSYFLTQEDCQENRKA</sequence>
<feature type="domain" description="Serine aminopeptidase S33" evidence="2">
    <location>
        <begin position="206"/>
        <end position="284"/>
    </location>
</feature>